<evidence type="ECO:0000256" key="2">
    <source>
        <dbReference type="SAM" id="SignalP"/>
    </source>
</evidence>
<protein>
    <submittedName>
        <fullName evidence="4">Kinase-like domain-containing protein</fullName>
    </submittedName>
</protein>
<organism evidence="4 5">
    <name type="scientific">Thamnocephalis sphaerospora</name>
    <dbReference type="NCBI Taxonomy" id="78915"/>
    <lineage>
        <taxon>Eukaryota</taxon>
        <taxon>Fungi</taxon>
        <taxon>Fungi incertae sedis</taxon>
        <taxon>Zoopagomycota</taxon>
        <taxon>Zoopagomycotina</taxon>
        <taxon>Zoopagomycetes</taxon>
        <taxon>Zoopagales</taxon>
        <taxon>Sigmoideomycetaceae</taxon>
        <taxon>Thamnocephalis</taxon>
    </lineage>
</organism>
<dbReference type="AlphaFoldDB" id="A0A4P9XHH8"/>
<evidence type="ECO:0000256" key="1">
    <source>
        <dbReference type="SAM" id="MobiDB-lite"/>
    </source>
</evidence>
<dbReference type="PANTHER" id="PTHR44167">
    <property type="entry name" value="OVARIAN-SPECIFIC SERINE/THREONINE-PROTEIN KINASE LOK-RELATED"/>
    <property type="match status" value="1"/>
</dbReference>
<dbReference type="PROSITE" id="PS50011">
    <property type="entry name" value="PROTEIN_KINASE_DOM"/>
    <property type="match status" value="1"/>
</dbReference>
<dbReference type="PANTHER" id="PTHR44167:SF25">
    <property type="entry name" value="PROTEIN KINASE DOMAIN CONTAINING PROTEIN"/>
    <property type="match status" value="1"/>
</dbReference>
<proteinExistence type="predicted"/>
<feature type="signal peptide" evidence="2">
    <location>
        <begin position="1"/>
        <end position="23"/>
    </location>
</feature>
<dbReference type="Proteomes" id="UP000271241">
    <property type="component" value="Unassembled WGS sequence"/>
</dbReference>
<dbReference type="SUPFAM" id="SSF56112">
    <property type="entry name" value="Protein kinase-like (PK-like)"/>
    <property type="match status" value="1"/>
</dbReference>
<dbReference type="EMBL" id="KZ993493">
    <property type="protein sequence ID" value="RKP04731.1"/>
    <property type="molecule type" value="Genomic_DNA"/>
</dbReference>
<keyword evidence="4" id="KW-0808">Transferase</keyword>
<dbReference type="InterPro" id="IPR011009">
    <property type="entry name" value="Kinase-like_dom_sf"/>
</dbReference>
<accession>A0A4P9XHH8</accession>
<evidence type="ECO:0000313" key="5">
    <source>
        <dbReference type="Proteomes" id="UP000271241"/>
    </source>
</evidence>
<feature type="region of interest" description="Disordered" evidence="1">
    <location>
        <begin position="302"/>
        <end position="326"/>
    </location>
</feature>
<dbReference type="PROSITE" id="PS00108">
    <property type="entry name" value="PROTEIN_KINASE_ST"/>
    <property type="match status" value="1"/>
</dbReference>
<name>A0A4P9XHH8_9FUNG</name>
<dbReference type="GO" id="GO:0005737">
    <property type="term" value="C:cytoplasm"/>
    <property type="evidence" value="ECO:0007669"/>
    <property type="project" value="TreeGrafter"/>
</dbReference>
<dbReference type="GO" id="GO:0044773">
    <property type="term" value="P:mitotic DNA damage checkpoint signaling"/>
    <property type="evidence" value="ECO:0007669"/>
    <property type="project" value="TreeGrafter"/>
</dbReference>
<dbReference type="GO" id="GO:0005634">
    <property type="term" value="C:nucleus"/>
    <property type="evidence" value="ECO:0007669"/>
    <property type="project" value="TreeGrafter"/>
</dbReference>
<dbReference type="Gene3D" id="1.10.510.10">
    <property type="entry name" value="Transferase(Phosphotransferase) domain 1"/>
    <property type="match status" value="1"/>
</dbReference>
<gene>
    <name evidence="4" type="ORF">THASP1DRAFT_26678</name>
</gene>
<evidence type="ECO:0000259" key="3">
    <source>
        <dbReference type="PROSITE" id="PS50011"/>
    </source>
</evidence>
<dbReference type="GO" id="GO:0004674">
    <property type="term" value="F:protein serine/threonine kinase activity"/>
    <property type="evidence" value="ECO:0007669"/>
    <property type="project" value="TreeGrafter"/>
</dbReference>
<dbReference type="InterPro" id="IPR000719">
    <property type="entry name" value="Prot_kinase_dom"/>
</dbReference>
<dbReference type="GO" id="GO:0005524">
    <property type="term" value="F:ATP binding"/>
    <property type="evidence" value="ECO:0007669"/>
    <property type="project" value="InterPro"/>
</dbReference>
<keyword evidence="2" id="KW-0732">Signal</keyword>
<evidence type="ECO:0000313" key="4">
    <source>
        <dbReference type="EMBL" id="RKP04731.1"/>
    </source>
</evidence>
<dbReference type="SMART" id="SM00220">
    <property type="entry name" value="S_TKc"/>
    <property type="match status" value="1"/>
</dbReference>
<dbReference type="OrthoDB" id="4062651at2759"/>
<keyword evidence="4" id="KW-0418">Kinase</keyword>
<feature type="chain" id="PRO_5020538951" evidence="2">
    <location>
        <begin position="24"/>
        <end position="326"/>
    </location>
</feature>
<reference evidence="5" key="1">
    <citation type="journal article" date="2018" name="Nat. Microbiol.">
        <title>Leveraging single-cell genomics to expand the fungal tree of life.</title>
        <authorList>
            <person name="Ahrendt S.R."/>
            <person name="Quandt C.A."/>
            <person name="Ciobanu D."/>
            <person name="Clum A."/>
            <person name="Salamov A."/>
            <person name="Andreopoulos B."/>
            <person name="Cheng J.F."/>
            <person name="Woyke T."/>
            <person name="Pelin A."/>
            <person name="Henrissat B."/>
            <person name="Reynolds N.K."/>
            <person name="Benny G.L."/>
            <person name="Smith M.E."/>
            <person name="James T.Y."/>
            <person name="Grigoriev I.V."/>
        </authorList>
    </citation>
    <scope>NUCLEOTIDE SEQUENCE [LARGE SCALE GENOMIC DNA]</scope>
    <source>
        <strain evidence="5">RSA 1356</strain>
    </source>
</reference>
<keyword evidence="5" id="KW-1185">Reference proteome</keyword>
<dbReference type="Pfam" id="PF00069">
    <property type="entry name" value="Pkinase"/>
    <property type="match status" value="1"/>
</dbReference>
<sequence length="326" mass="36262">MRAPTVVSLAVVAAIALFHGCLSYASPTSGSTKHANSVGKPGTYTALAIHTGLSGKYKVPPYVKELFVNVIEEFPPSNGHHCLLLERLYGDTLKQFTSNLPSQRRDDLLPGIFSQLITALKYMHSIGYVHGDIKPDNIIVYKTPVNAPRVVLIDFDGSLSVGNQTMRPVTGTRGYRPPEDYLKRPADQYRRDSWMLGATLYHALVGISPYGYEYSLTNDVFNEMAKEDIAKKMVQVSKLDANIFYPTPKSGNAHLLELMNALMTCDVRYRPTVSELKPTLLYNLAPEKRVRVFLSQVLANHRSRKSNQAHHEVSANSKKTALPPTM</sequence>
<dbReference type="InterPro" id="IPR008271">
    <property type="entry name" value="Ser/Thr_kinase_AS"/>
</dbReference>
<feature type="domain" description="Protein kinase" evidence="3">
    <location>
        <begin position="1"/>
        <end position="280"/>
    </location>
</feature>